<gene>
    <name evidence="2" type="ORF">M0651_03660</name>
</gene>
<proteinExistence type="predicted"/>
<evidence type="ECO:0000313" key="3">
    <source>
        <dbReference type="Proteomes" id="UP001139534"/>
    </source>
</evidence>
<reference evidence="2" key="1">
    <citation type="submission" date="2022-04" db="EMBL/GenBank/DDBJ databases">
        <authorList>
            <person name="Seo M.-J."/>
        </authorList>
    </citation>
    <scope>NUCLEOTIDE SEQUENCE</scope>
    <source>
        <strain evidence="2">MBLB2552</strain>
    </source>
</reference>
<dbReference type="AlphaFoldDB" id="A0A9X1XUH5"/>
<dbReference type="Gene3D" id="3.90.550.10">
    <property type="entry name" value="Spore Coat Polysaccharide Biosynthesis Protein SpsA, Chain A"/>
    <property type="match status" value="1"/>
</dbReference>
<dbReference type="Pfam" id="PF12804">
    <property type="entry name" value="NTP_transf_3"/>
    <property type="match status" value="1"/>
</dbReference>
<name>A0A9X1XUH5_9BACL</name>
<evidence type="ECO:0000259" key="1">
    <source>
        <dbReference type="Pfam" id="PF12804"/>
    </source>
</evidence>
<protein>
    <submittedName>
        <fullName evidence="2">Nucleotidyltransferase family protein</fullName>
    </submittedName>
</protein>
<organism evidence="2 3">
    <name type="scientific">Paenibacillus mellifer</name>
    <dbReference type="NCBI Taxonomy" id="2937794"/>
    <lineage>
        <taxon>Bacteria</taxon>
        <taxon>Bacillati</taxon>
        <taxon>Bacillota</taxon>
        <taxon>Bacilli</taxon>
        <taxon>Bacillales</taxon>
        <taxon>Paenibacillaceae</taxon>
        <taxon>Paenibacillus</taxon>
    </lineage>
</organism>
<dbReference type="EMBL" id="JALPRK010000002">
    <property type="protein sequence ID" value="MCK8486265.1"/>
    <property type="molecule type" value="Genomic_DNA"/>
</dbReference>
<feature type="domain" description="MobA-like NTP transferase" evidence="1">
    <location>
        <begin position="1"/>
        <end position="153"/>
    </location>
</feature>
<dbReference type="InterPro" id="IPR025877">
    <property type="entry name" value="MobA-like_NTP_Trfase"/>
</dbReference>
<dbReference type="GO" id="GO:0016779">
    <property type="term" value="F:nucleotidyltransferase activity"/>
    <property type="evidence" value="ECO:0007669"/>
    <property type="project" value="UniProtKB-ARBA"/>
</dbReference>
<dbReference type="InterPro" id="IPR029044">
    <property type="entry name" value="Nucleotide-diphossugar_trans"/>
</dbReference>
<comment type="caution">
    <text evidence="2">The sequence shown here is derived from an EMBL/GenBank/DDBJ whole genome shotgun (WGS) entry which is preliminary data.</text>
</comment>
<dbReference type="CDD" id="cd04182">
    <property type="entry name" value="GT_2_like_f"/>
    <property type="match status" value="1"/>
</dbReference>
<accession>A0A9X1XUH5</accession>
<sequence>MGGSKISRELSPGVPLGSVALRELEHSGVAPLIVVVRADDPLDWFPPAADPILRRTEICFNADQGMSFSLRCGLNAAMSYQPDAVVIALADQPFVTAALFSRLLETYRRSPELDYVACTNGVDRMVPALFSRTVFPALQRLEGDRGAARILRTAGYKGRIVEPESPSFAKDVDTETQLREVQLEWQRLTT</sequence>
<dbReference type="RefSeq" id="WP_248550482.1">
    <property type="nucleotide sequence ID" value="NZ_JALPRK010000002.1"/>
</dbReference>
<evidence type="ECO:0000313" key="2">
    <source>
        <dbReference type="EMBL" id="MCK8486265.1"/>
    </source>
</evidence>
<dbReference type="Proteomes" id="UP001139534">
    <property type="component" value="Unassembled WGS sequence"/>
</dbReference>
<dbReference type="SUPFAM" id="SSF53448">
    <property type="entry name" value="Nucleotide-diphospho-sugar transferases"/>
    <property type="match status" value="1"/>
</dbReference>
<dbReference type="PANTHER" id="PTHR43777:SF1">
    <property type="entry name" value="MOLYBDENUM COFACTOR CYTIDYLYLTRANSFERASE"/>
    <property type="match status" value="1"/>
</dbReference>
<dbReference type="PANTHER" id="PTHR43777">
    <property type="entry name" value="MOLYBDENUM COFACTOR CYTIDYLYLTRANSFERASE"/>
    <property type="match status" value="1"/>
</dbReference>
<keyword evidence="3" id="KW-1185">Reference proteome</keyword>